<protein>
    <recommendedName>
        <fullName evidence="3">Deacetylase sirtuin-type domain-containing protein</fullName>
    </recommendedName>
</protein>
<evidence type="ECO:0008006" key="3">
    <source>
        <dbReference type="Google" id="ProtNLM"/>
    </source>
</evidence>
<evidence type="ECO:0000313" key="1">
    <source>
        <dbReference type="EMBL" id="CAK0870392.1"/>
    </source>
</evidence>
<keyword evidence="2" id="KW-1185">Reference proteome</keyword>
<reference evidence="1" key="1">
    <citation type="submission" date="2023-10" db="EMBL/GenBank/DDBJ databases">
        <authorList>
            <person name="Chen Y."/>
            <person name="Shah S."/>
            <person name="Dougan E. K."/>
            <person name="Thang M."/>
            <person name="Chan C."/>
        </authorList>
    </citation>
    <scope>NUCLEOTIDE SEQUENCE [LARGE SCALE GENOMIC DNA]</scope>
</reference>
<accession>A0ABN9VEF7</accession>
<evidence type="ECO:0000313" key="2">
    <source>
        <dbReference type="Proteomes" id="UP001189429"/>
    </source>
</evidence>
<dbReference type="Gene3D" id="3.40.50.1220">
    <property type="entry name" value="TPP-binding domain"/>
    <property type="match status" value="1"/>
</dbReference>
<organism evidence="1 2">
    <name type="scientific">Prorocentrum cordatum</name>
    <dbReference type="NCBI Taxonomy" id="2364126"/>
    <lineage>
        <taxon>Eukaryota</taxon>
        <taxon>Sar</taxon>
        <taxon>Alveolata</taxon>
        <taxon>Dinophyceae</taxon>
        <taxon>Prorocentrales</taxon>
        <taxon>Prorocentraceae</taxon>
        <taxon>Prorocentrum</taxon>
    </lineage>
</organism>
<comment type="caution">
    <text evidence="1">The sequence shown here is derived from an EMBL/GenBank/DDBJ whole genome shotgun (WGS) entry which is preliminary data.</text>
</comment>
<proteinExistence type="predicted"/>
<name>A0ABN9VEF7_9DINO</name>
<gene>
    <name evidence="1" type="ORF">PCOR1329_LOCUS56518</name>
</gene>
<dbReference type="InterPro" id="IPR029035">
    <property type="entry name" value="DHS-like_NAD/FAD-binding_dom"/>
</dbReference>
<dbReference type="SUPFAM" id="SSF52467">
    <property type="entry name" value="DHS-like NAD/FAD-binding domain"/>
    <property type="match status" value="1"/>
</dbReference>
<dbReference type="Proteomes" id="UP001189429">
    <property type="component" value="Unassembled WGS sequence"/>
</dbReference>
<sequence>MTALSIAETPHKLDPERILRRTVSSSQTGHCVDCDSWSHDFSQFRVFLLLRMPKETITKKCNAERIWDGEYEFYFEVIYHCDYLPESLLPYRRSFEKCEMEFAGDKFQCWRFAHGCQLNEYQLQRRRRLIDGEVTAKRKSTTMGKYPEYRPLKATGCSIVSVAELAAAVSRQSCLVYLGAGISADRMMYNADINEAIGRKPDAEVDDQVIGVVSCDRGRNNVASVYSQGLFIPLVHDTTPTLAHQALSELVLAKGWPVVTTNSDLLLEHAGASAVQVGGAKASVEDICSPESLQPFTMLMCVGVGGDHRHVVKRFRTHCPGCPVVALVRGNVGEYLLPGDLVLEGDVQETLPLLTRSLLGEDGANKPSAHSAVPGQD</sequence>
<dbReference type="EMBL" id="CAUYUJ010016955">
    <property type="protein sequence ID" value="CAK0870392.1"/>
    <property type="molecule type" value="Genomic_DNA"/>
</dbReference>